<evidence type="ECO:0008006" key="4">
    <source>
        <dbReference type="Google" id="ProtNLM"/>
    </source>
</evidence>
<keyword evidence="1" id="KW-0472">Membrane</keyword>
<evidence type="ECO:0000256" key="1">
    <source>
        <dbReference type="SAM" id="Phobius"/>
    </source>
</evidence>
<feature type="transmembrane region" description="Helical" evidence="1">
    <location>
        <begin position="52"/>
        <end position="76"/>
    </location>
</feature>
<name>E1QER5_DESB2</name>
<keyword evidence="1" id="KW-1133">Transmembrane helix</keyword>
<protein>
    <recommendedName>
        <fullName evidence="4">DUF4282 domain-containing protein</fullName>
    </recommendedName>
</protein>
<dbReference type="HOGENOM" id="CLU_169571_0_0_7"/>
<gene>
    <name evidence="2" type="ordered locus">Deba_0679</name>
</gene>
<dbReference type="OrthoDB" id="194307at2"/>
<dbReference type="Pfam" id="PF14110">
    <property type="entry name" value="DUF4282"/>
    <property type="match status" value="1"/>
</dbReference>
<feature type="transmembrane region" description="Helical" evidence="1">
    <location>
        <begin position="25"/>
        <end position="46"/>
    </location>
</feature>
<dbReference type="STRING" id="644282.Deba_0679"/>
<reference evidence="2 3" key="1">
    <citation type="journal article" date="2010" name="Stand. Genomic Sci.">
        <title>Complete genome sequence of Desulfarculus baarsii type strain (2st14).</title>
        <authorList>
            <person name="Sun H."/>
            <person name="Spring S."/>
            <person name="Lapidus A."/>
            <person name="Davenport K."/>
            <person name="Del Rio T.G."/>
            <person name="Tice H."/>
            <person name="Nolan M."/>
            <person name="Copeland A."/>
            <person name="Cheng J.F."/>
            <person name="Lucas S."/>
            <person name="Tapia R."/>
            <person name="Goodwin L."/>
            <person name="Pitluck S."/>
            <person name="Ivanova N."/>
            <person name="Pagani I."/>
            <person name="Mavromatis K."/>
            <person name="Ovchinnikova G."/>
            <person name="Pati A."/>
            <person name="Chen A."/>
            <person name="Palaniappan K."/>
            <person name="Hauser L."/>
            <person name="Chang Y.J."/>
            <person name="Jeffries C.D."/>
            <person name="Detter J.C."/>
            <person name="Han C."/>
            <person name="Rohde M."/>
            <person name="Brambilla E."/>
            <person name="Goker M."/>
            <person name="Woyke T."/>
            <person name="Bristow J."/>
            <person name="Eisen J.A."/>
            <person name="Markowitz V."/>
            <person name="Hugenholtz P."/>
            <person name="Kyrpides N.C."/>
            <person name="Klenk H.P."/>
            <person name="Land M."/>
        </authorList>
    </citation>
    <scope>NUCLEOTIDE SEQUENCE [LARGE SCALE GENOMIC DNA]</scope>
    <source>
        <strain evidence="3">ATCC 33931 / DSM 2075 / LMG 7858 / VKM B-1802 / 2st14</strain>
    </source>
</reference>
<evidence type="ECO:0000313" key="2">
    <source>
        <dbReference type="EMBL" id="ADK84051.1"/>
    </source>
</evidence>
<dbReference type="KEGG" id="dbr:Deba_0679"/>
<keyword evidence="3" id="KW-1185">Reference proteome</keyword>
<dbReference type="AlphaFoldDB" id="E1QER5"/>
<proteinExistence type="predicted"/>
<accession>E1QER5</accession>
<sequence>MQKNFFSDLFDFSFSEFVTPRLVKVLYILAIVGIALYTLFGLFSAFAYSTGFASTLLALILVPIGALIMLILARFYMELLLVIFRIADKVDKIAQNKGVSE</sequence>
<organism evidence="2 3">
    <name type="scientific">Desulfarculus baarsii (strain ATCC 33931 / DSM 2075 / LMG 7858 / VKM B-1802 / 2st14)</name>
    <dbReference type="NCBI Taxonomy" id="644282"/>
    <lineage>
        <taxon>Bacteria</taxon>
        <taxon>Pseudomonadati</taxon>
        <taxon>Thermodesulfobacteriota</taxon>
        <taxon>Desulfarculia</taxon>
        <taxon>Desulfarculales</taxon>
        <taxon>Desulfarculaceae</taxon>
        <taxon>Desulfarculus</taxon>
    </lineage>
</organism>
<dbReference type="InterPro" id="IPR025557">
    <property type="entry name" value="DUF4282"/>
</dbReference>
<dbReference type="EMBL" id="CP002085">
    <property type="protein sequence ID" value="ADK84051.1"/>
    <property type="molecule type" value="Genomic_DNA"/>
</dbReference>
<dbReference type="RefSeq" id="WP_013257506.1">
    <property type="nucleotide sequence ID" value="NC_014365.1"/>
</dbReference>
<keyword evidence="1" id="KW-0812">Transmembrane</keyword>
<dbReference type="Proteomes" id="UP000009047">
    <property type="component" value="Chromosome"/>
</dbReference>
<evidence type="ECO:0000313" key="3">
    <source>
        <dbReference type="Proteomes" id="UP000009047"/>
    </source>
</evidence>